<evidence type="ECO:0000313" key="8">
    <source>
        <dbReference type="Proteomes" id="UP000247780"/>
    </source>
</evidence>
<dbReference type="InterPro" id="IPR018660">
    <property type="entry name" value="MliC"/>
</dbReference>
<evidence type="ECO:0000256" key="1">
    <source>
        <dbReference type="ARBA" id="ARBA00022729"/>
    </source>
</evidence>
<keyword evidence="4" id="KW-0449">Lipoprotein</keyword>
<keyword evidence="3" id="KW-0564">Palmitate</keyword>
<keyword evidence="1 5" id="KW-0732">Signal</keyword>
<feature type="signal peptide" evidence="5">
    <location>
        <begin position="1"/>
        <end position="30"/>
    </location>
</feature>
<dbReference type="EMBL" id="QICQ01000009">
    <property type="protein sequence ID" value="PXV82226.1"/>
    <property type="molecule type" value="Genomic_DNA"/>
</dbReference>
<evidence type="ECO:0000256" key="5">
    <source>
        <dbReference type="SAM" id="SignalP"/>
    </source>
</evidence>
<proteinExistence type="predicted"/>
<dbReference type="InterPro" id="IPR036328">
    <property type="entry name" value="MliC_sf"/>
</dbReference>
<protein>
    <submittedName>
        <fullName evidence="7">Membrane-bound inhibitor of C-type lysozyme</fullName>
    </submittedName>
</protein>
<feature type="domain" description="C-type lysozyme inhibitor" evidence="6">
    <location>
        <begin position="41"/>
        <end position="99"/>
    </location>
</feature>
<gene>
    <name evidence="7" type="ORF">C8R14_10948</name>
</gene>
<organism evidence="7 8">
    <name type="scientific">Nitrosomonas eutropha</name>
    <dbReference type="NCBI Taxonomy" id="916"/>
    <lineage>
        <taxon>Bacteria</taxon>
        <taxon>Pseudomonadati</taxon>
        <taxon>Pseudomonadota</taxon>
        <taxon>Betaproteobacteria</taxon>
        <taxon>Nitrosomonadales</taxon>
        <taxon>Nitrosomonadaceae</taxon>
        <taxon>Nitrosomonas</taxon>
    </lineage>
</organism>
<evidence type="ECO:0000259" key="6">
    <source>
        <dbReference type="Pfam" id="PF09864"/>
    </source>
</evidence>
<dbReference type="SUPFAM" id="SSF141488">
    <property type="entry name" value="YdhA-like"/>
    <property type="match status" value="1"/>
</dbReference>
<name>A0ABX5M8E8_9PROT</name>
<dbReference type="Gene3D" id="2.40.128.200">
    <property type="match status" value="1"/>
</dbReference>
<keyword evidence="2" id="KW-0472">Membrane</keyword>
<dbReference type="PROSITE" id="PS51257">
    <property type="entry name" value="PROKAR_LIPOPROTEIN"/>
    <property type="match status" value="1"/>
</dbReference>
<sequence length="112" mass="12391">MKRFLKYFILFPLLAILTSCTPLTSPNPMAAVISSVIFVSDSGQAVRAVYRDDDTVTLTFPDGRMEILNLAISASGARYVAGENEWWEHQGEATYSTSNQTIFTGRLQIPAQ</sequence>
<dbReference type="RefSeq" id="WP_011633823.1">
    <property type="nucleotide sequence ID" value="NZ_QICQ01000009.1"/>
</dbReference>
<evidence type="ECO:0000256" key="4">
    <source>
        <dbReference type="ARBA" id="ARBA00023288"/>
    </source>
</evidence>
<reference evidence="7 8" key="1">
    <citation type="submission" date="2018-04" db="EMBL/GenBank/DDBJ databases">
        <title>Active sludge and wastewater microbial communities from Klosterneuburg, Austria.</title>
        <authorList>
            <person name="Wagner M."/>
        </authorList>
    </citation>
    <scope>NUCLEOTIDE SEQUENCE [LARGE SCALE GENOMIC DNA]</scope>
    <source>
        <strain evidence="7 8">Nm 57</strain>
    </source>
</reference>
<evidence type="ECO:0000256" key="3">
    <source>
        <dbReference type="ARBA" id="ARBA00023139"/>
    </source>
</evidence>
<accession>A0ABX5M8E8</accession>
<evidence type="ECO:0000313" key="7">
    <source>
        <dbReference type="EMBL" id="PXV82226.1"/>
    </source>
</evidence>
<evidence type="ECO:0000256" key="2">
    <source>
        <dbReference type="ARBA" id="ARBA00023136"/>
    </source>
</evidence>
<comment type="caution">
    <text evidence="7">The sequence shown here is derived from an EMBL/GenBank/DDBJ whole genome shotgun (WGS) entry which is preliminary data.</text>
</comment>
<dbReference type="Proteomes" id="UP000247780">
    <property type="component" value="Unassembled WGS sequence"/>
</dbReference>
<keyword evidence="8" id="KW-1185">Reference proteome</keyword>
<dbReference type="Pfam" id="PF09864">
    <property type="entry name" value="MliC"/>
    <property type="match status" value="1"/>
</dbReference>
<feature type="chain" id="PRO_5045501379" evidence="5">
    <location>
        <begin position="31"/>
        <end position="112"/>
    </location>
</feature>